<dbReference type="SUPFAM" id="SSF47336">
    <property type="entry name" value="ACP-like"/>
    <property type="match status" value="1"/>
</dbReference>
<reference evidence="8 9" key="1">
    <citation type="submission" date="2018-05" db="EMBL/GenBank/DDBJ databases">
        <title>Evolution of GPA BGCs.</title>
        <authorList>
            <person name="Waglechner N."/>
            <person name="Wright G.D."/>
        </authorList>
    </citation>
    <scope>NUCLEOTIDE SEQUENCE [LARGE SCALE GENOMIC DNA]</scope>
    <source>
        <strain evidence="8 9">A82846</strain>
    </source>
</reference>
<organism evidence="8 9">
    <name type="scientific">Kibdelosporangium aridum</name>
    <dbReference type="NCBI Taxonomy" id="2030"/>
    <lineage>
        <taxon>Bacteria</taxon>
        <taxon>Bacillati</taxon>
        <taxon>Actinomycetota</taxon>
        <taxon>Actinomycetes</taxon>
        <taxon>Pseudonocardiales</taxon>
        <taxon>Pseudonocardiaceae</taxon>
        <taxon>Kibdelosporangium</taxon>
    </lineage>
</organism>
<evidence type="ECO:0000259" key="6">
    <source>
        <dbReference type="PROSITE" id="PS52004"/>
    </source>
</evidence>
<dbReference type="Gene3D" id="3.40.366.10">
    <property type="entry name" value="Malonyl-Coenzyme A Acyl Carrier Protein, domain 2"/>
    <property type="match status" value="1"/>
</dbReference>
<dbReference type="PROSITE" id="PS00606">
    <property type="entry name" value="KS3_1"/>
    <property type="match status" value="1"/>
</dbReference>
<dbReference type="InterPro" id="IPR049552">
    <property type="entry name" value="PKS_DH_N"/>
</dbReference>
<evidence type="ECO:0000256" key="4">
    <source>
        <dbReference type="PROSITE-ProRule" id="PRU01363"/>
    </source>
</evidence>
<dbReference type="Gene3D" id="3.30.70.250">
    <property type="entry name" value="Malonyl-CoA ACP transacylase, ACP-binding"/>
    <property type="match status" value="1"/>
</dbReference>
<feature type="active site" description="Proton donor; for dehydratase activity" evidence="4">
    <location>
        <position position="1911"/>
    </location>
</feature>
<dbReference type="PROSITE" id="PS52019">
    <property type="entry name" value="PKS_MFAS_DH"/>
    <property type="match status" value="1"/>
</dbReference>
<dbReference type="CDD" id="cd00833">
    <property type="entry name" value="PKS"/>
    <property type="match status" value="1"/>
</dbReference>
<dbReference type="GO" id="GO:0006633">
    <property type="term" value="P:fatty acid biosynthetic process"/>
    <property type="evidence" value="ECO:0007669"/>
    <property type="project" value="InterPro"/>
</dbReference>
<feature type="active site" description="Proton acceptor; for dehydratase activity" evidence="4">
    <location>
        <position position="1745"/>
    </location>
</feature>
<dbReference type="InterPro" id="IPR036736">
    <property type="entry name" value="ACP-like_sf"/>
</dbReference>
<dbReference type="InterPro" id="IPR052568">
    <property type="entry name" value="PKS-FAS_Synthase"/>
</dbReference>
<dbReference type="InterPro" id="IPR020841">
    <property type="entry name" value="PKS_Beta-ketoAc_synthase_dom"/>
</dbReference>
<feature type="domain" description="Carrier" evidence="5">
    <location>
        <begin position="1117"/>
        <end position="1197"/>
    </location>
</feature>
<dbReference type="PROSITE" id="PS50075">
    <property type="entry name" value="CARRIER"/>
    <property type="match status" value="1"/>
</dbReference>
<dbReference type="SMART" id="SM00822">
    <property type="entry name" value="PKS_KR"/>
    <property type="match status" value="1"/>
</dbReference>
<dbReference type="InterPro" id="IPR016035">
    <property type="entry name" value="Acyl_Trfase/lysoPLipase"/>
</dbReference>
<dbReference type="PROSITE" id="PS52004">
    <property type="entry name" value="KS3_2"/>
    <property type="match status" value="1"/>
</dbReference>
<dbReference type="GO" id="GO:0004315">
    <property type="term" value="F:3-oxoacyl-[acyl-carrier-protein] synthase activity"/>
    <property type="evidence" value="ECO:0007669"/>
    <property type="project" value="InterPro"/>
</dbReference>
<dbReference type="SUPFAM" id="SSF51735">
    <property type="entry name" value="NAD(P)-binding Rossmann-fold domains"/>
    <property type="match status" value="1"/>
</dbReference>
<dbReference type="InterPro" id="IPR001227">
    <property type="entry name" value="Ac_transferase_dom_sf"/>
</dbReference>
<dbReference type="SMART" id="SM00825">
    <property type="entry name" value="PKS_KS"/>
    <property type="match status" value="1"/>
</dbReference>
<evidence type="ECO:0000256" key="2">
    <source>
        <dbReference type="ARBA" id="ARBA00022553"/>
    </source>
</evidence>
<dbReference type="InterPro" id="IPR016039">
    <property type="entry name" value="Thiolase-like"/>
</dbReference>
<dbReference type="Pfam" id="PF02801">
    <property type="entry name" value="Ketoacyl-synt_C"/>
    <property type="match status" value="1"/>
</dbReference>
<name>A0A428YVE5_KIBAR</name>
<comment type="caution">
    <text evidence="8">The sequence shown here is derived from an EMBL/GenBank/DDBJ whole genome shotgun (WGS) entry which is preliminary data.</text>
</comment>
<dbReference type="InterPro" id="IPR014043">
    <property type="entry name" value="Acyl_transferase_dom"/>
</dbReference>
<dbReference type="InterPro" id="IPR014031">
    <property type="entry name" value="Ketoacyl_synth_C"/>
</dbReference>
<dbReference type="Pfam" id="PF14765">
    <property type="entry name" value="PS-DH"/>
    <property type="match status" value="1"/>
</dbReference>
<feature type="region of interest" description="C-terminal hotdog fold" evidence="4">
    <location>
        <begin position="1846"/>
        <end position="1990"/>
    </location>
</feature>
<dbReference type="InterPro" id="IPR014030">
    <property type="entry name" value="Ketoacyl_synth_N"/>
</dbReference>
<dbReference type="InterPro" id="IPR020807">
    <property type="entry name" value="PKS_DH"/>
</dbReference>
<dbReference type="Proteomes" id="UP000287547">
    <property type="component" value="Unassembled WGS sequence"/>
</dbReference>
<dbReference type="PANTHER" id="PTHR43074:SF1">
    <property type="entry name" value="BETA-KETOACYL SYNTHASE FAMILY PROTEIN-RELATED"/>
    <property type="match status" value="1"/>
</dbReference>
<accession>A0A428YVE5</accession>
<evidence type="ECO:0000256" key="3">
    <source>
        <dbReference type="ARBA" id="ARBA00022679"/>
    </source>
</evidence>
<protein>
    <submittedName>
        <fullName evidence="8">Type I polyketide synthase</fullName>
    </submittedName>
</protein>
<dbReference type="InterPro" id="IPR016036">
    <property type="entry name" value="Malonyl_transacylase_ACP-bd"/>
</dbReference>
<gene>
    <name evidence="8" type="ORF">DMH04_40940</name>
</gene>
<dbReference type="CDD" id="cd08953">
    <property type="entry name" value="KR_2_SDR_x"/>
    <property type="match status" value="1"/>
</dbReference>
<feature type="domain" description="Ketosynthase family 3 (KS3)" evidence="6">
    <location>
        <begin position="20"/>
        <end position="475"/>
    </location>
</feature>
<keyword evidence="1" id="KW-0596">Phosphopantetheine</keyword>
<dbReference type="Pfam" id="PF00550">
    <property type="entry name" value="PP-binding"/>
    <property type="match status" value="1"/>
</dbReference>
<dbReference type="PANTHER" id="PTHR43074">
    <property type="entry name" value="OMEGA-3 POLYUNSATURATED FATTY ACID SYNTHASE PFAB-RELATED"/>
    <property type="match status" value="1"/>
</dbReference>
<dbReference type="InterPro" id="IPR018201">
    <property type="entry name" value="Ketoacyl_synth_AS"/>
</dbReference>
<dbReference type="Gene3D" id="3.10.129.110">
    <property type="entry name" value="Polyketide synthase dehydratase"/>
    <property type="match status" value="1"/>
</dbReference>
<dbReference type="InterPro" id="IPR009081">
    <property type="entry name" value="PP-bd_ACP"/>
</dbReference>
<dbReference type="Pfam" id="PF00109">
    <property type="entry name" value="ketoacyl-synt"/>
    <property type="match status" value="1"/>
</dbReference>
<feature type="region of interest" description="N-terminal hotdog fold" evidence="4">
    <location>
        <begin position="1712"/>
        <end position="1834"/>
    </location>
</feature>
<dbReference type="SMART" id="SM00827">
    <property type="entry name" value="PKS_AT"/>
    <property type="match status" value="1"/>
</dbReference>
<evidence type="ECO:0000313" key="9">
    <source>
        <dbReference type="Proteomes" id="UP000287547"/>
    </source>
</evidence>
<dbReference type="OrthoDB" id="9778690at2"/>
<dbReference type="EMBL" id="QHKI01000054">
    <property type="protein sequence ID" value="RSM73692.1"/>
    <property type="molecule type" value="Genomic_DNA"/>
</dbReference>
<keyword evidence="2" id="KW-0597">Phosphoprotein</keyword>
<proteinExistence type="predicted"/>
<dbReference type="InterPro" id="IPR049551">
    <property type="entry name" value="PKS_DH_C"/>
</dbReference>
<sequence length="1990" mass="209105">MSGDSADAQPCEQVFGRVRQQPIAVVGVGALMPGSTDVEGFWRSVLEGRDLITDVPPTHWLVEDYYDPDPAAQDKTYSRRGAFLPPIDFDPVAYGIPPNTVEATDTTQLLALMVAEKVLTDANGGDLTAMSRERVSVILGLGALELLTTMSARLERPVWLKALRESGVAEPEAQAICDKIAGHYVPWQEATFPGLLGNVVAGRIANKFDLRGTNFTADAACASSFAAVSSAVNELALGQSDLVITGGVDAFNDISMYMCFSKTPALSPTGDCRPFSDAADGTVLGEGLVMFALKRLEDAERDGDRIYAVIRGIGASSDGRGTAVYAPLPQGQARALRRTYEAAGYGPDTVELVEAHGTGTKAGDAAEFAALRATFEQTGRAGRWCALGSVKSQVGHTKGAAGAAGMLKAVLALQHKVFPPTLKVECPNPELGMESSPLYLNTHARPWVRGSTHPRRASVSSFGFGGTNFHVTLEEYIPGAGNAGGVPALRARTMPAELVLLSAPTMTELVGRARGIAQDDLGQHDLAWVARETQQMFRHDDHVRLAVVASDAGELASRLEQAVALIEKQPGASFSTPNGLHYGAGPAAPGDVAFLFPGQGSQYVGMGADVAMHFPAAGAVWDWAAAIDIGDRPLHDVVFPIPVFTDAEQAAQERLLTETEWAQPALAVSSLALLNVLRALGLRPDCVAGHSFGELVGLHVAGAFDGEALVRLARRRGELMRDAAAVPGVMVAVSGSRGDIEAVIASCGDEKLWVANDNAPRQVVVSGSASAVEVFEGKLAKAGLLAQRLNAATGFHSPLVIAAGGPLRHFLSSMDIHGPRIDVYGNVDAAKYPADPDAVRHRVADHLASGVRFVDQIEAMYSHGVRTFIEIGAGSAVTGLVGKILGDREHTAVSLDRKGGNGVTSLYDALGLLCARGMAMDLDALWVGYAPPARRQSVRKSKAVLKISGVNYNRRYPPVGGAEALPPPNPPKPTEDLLAGSSIGTEDLLAGSSIGTDVVGDGGLRVHEDLARRTMDAHAAYQRAMADSHVAFLKLADTWARALRATVTEHEELPDLMPRTPRDLLAGPDTEDLLVGSSVGTEDLLAGSSVGTEDLLAGSSVGTEDLLAGSSVGTVDTEAVDLASVLLSVVADKTGYPPEILDAGMELEADLGIDSIKRVEILSALREKVPGLPDVDAMELGKLRTVGQIVDKFREATEDLLAGSSVGTEDLLAGSSVGTEDLLAGSSIGADGVSSLTRLAVRTVPAEASGLAMAGLGDGPLAVTDDGCGIAQLVVDRLNEHGLSASVVTDVVPDVAGVVFLGGLRDVDSEEQAIAVNVEAFRAASTVARCFEEYGGVFVTVQDTGGDFGLGGREPTRAWLGGVAALARTVAQEWTAASVKAIDCERGGRTASAIAEDIVRELLVGGPTLEVGLRADGIRTTVELVETRVESVGTPRIGPESVIVATGGGRGVTAASLRALAEAHHPRIVLIGRTPLLDEPDELRGATDDASLKQIVTELERRRTGQRPAPIDVGSLVEAVRAAREVRGTIEALERAGSKVRYFPVDVRDGKALAEALDEVRRSWGPITGVVHGAGVLADKRVADKTLRQFGQVFDTKVTGLLSLLDATANDPLDVLCVFSSVVARYGNPGQSDYAMANEVLNQVASAEAAKRPGSVVRSIAWGPWHAGVVTPEVERHFRSLQVPLIPVAAGTKAFVAELGRPSGEAQVVIASGGGGDQLPGAAHQRAMRAEIRLSARTHPYLADHSIAGGPVVPVAMVLEWFAAAARESRSPERAAVIRDISMLRKISLDRFEDGGTRLAVRCAADGPALRLELLGDDGRPHYRATVHSGSAGAGPTTTWDSPPDLQPVEQAEIYDGRVLFHGRSFQAIRSLHGVSRLGATADVVGLEALGWTGLNGLNGTVWRTDPAATDACLQLSLLWGKQVLGGATLPMSVGEYRLHREGPADRPMRCVVRAKQVYLDRAVCDIGLLDTDGSPRAELLAVNLVLRPE</sequence>
<evidence type="ECO:0000256" key="1">
    <source>
        <dbReference type="ARBA" id="ARBA00022450"/>
    </source>
</evidence>
<dbReference type="Pfam" id="PF08659">
    <property type="entry name" value="KR"/>
    <property type="match status" value="1"/>
</dbReference>
<dbReference type="Gene3D" id="3.40.47.10">
    <property type="match status" value="1"/>
</dbReference>
<dbReference type="Pfam" id="PF21089">
    <property type="entry name" value="PKS_DH_N"/>
    <property type="match status" value="1"/>
</dbReference>
<dbReference type="InterPro" id="IPR013968">
    <property type="entry name" value="PKS_KR"/>
</dbReference>
<evidence type="ECO:0000313" key="8">
    <source>
        <dbReference type="EMBL" id="RSM73692.1"/>
    </source>
</evidence>
<dbReference type="SUPFAM" id="SSF52151">
    <property type="entry name" value="FabD/lysophospholipase-like"/>
    <property type="match status" value="1"/>
</dbReference>
<dbReference type="InterPro" id="IPR042104">
    <property type="entry name" value="PKS_dehydratase_sf"/>
</dbReference>
<evidence type="ECO:0000259" key="7">
    <source>
        <dbReference type="PROSITE" id="PS52019"/>
    </source>
</evidence>
<evidence type="ECO:0000259" key="5">
    <source>
        <dbReference type="PROSITE" id="PS50075"/>
    </source>
</evidence>
<keyword evidence="3" id="KW-0808">Transferase</keyword>
<dbReference type="Gene3D" id="3.40.50.720">
    <property type="entry name" value="NAD(P)-binding Rossmann-like Domain"/>
    <property type="match status" value="1"/>
</dbReference>
<feature type="domain" description="PKS/mFAS DH" evidence="7">
    <location>
        <begin position="1712"/>
        <end position="1990"/>
    </location>
</feature>
<dbReference type="InterPro" id="IPR049900">
    <property type="entry name" value="PKS_mFAS_DH"/>
</dbReference>
<dbReference type="InterPro" id="IPR057326">
    <property type="entry name" value="KR_dom"/>
</dbReference>
<dbReference type="Gene3D" id="1.10.1200.10">
    <property type="entry name" value="ACP-like"/>
    <property type="match status" value="1"/>
</dbReference>
<dbReference type="SMART" id="SM00826">
    <property type="entry name" value="PKS_DH"/>
    <property type="match status" value="1"/>
</dbReference>
<dbReference type="SUPFAM" id="SSF55048">
    <property type="entry name" value="Probable ACP-binding domain of malonyl-CoA ACP transacylase"/>
    <property type="match status" value="1"/>
</dbReference>
<dbReference type="Pfam" id="PF00698">
    <property type="entry name" value="Acyl_transf_1"/>
    <property type="match status" value="1"/>
</dbReference>
<dbReference type="SUPFAM" id="SSF53901">
    <property type="entry name" value="Thiolase-like"/>
    <property type="match status" value="1"/>
</dbReference>
<dbReference type="InterPro" id="IPR036291">
    <property type="entry name" value="NAD(P)-bd_dom_sf"/>
</dbReference>